<keyword evidence="2" id="KW-1185">Reference proteome</keyword>
<protein>
    <submittedName>
        <fullName evidence="1">Arginine--tRNA ligase</fullName>
    </submittedName>
</protein>
<dbReference type="GO" id="GO:0016874">
    <property type="term" value="F:ligase activity"/>
    <property type="evidence" value="ECO:0007669"/>
    <property type="project" value="UniProtKB-KW"/>
</dbReference>
<dbReference type="EMBL" id="JASDAP010000008">
    <property type="protein sequence ID" value="KAK1898760.1"/>
    <property type="molecule type" value="Genomic_DNA"/>
</dbReference>
<evidence type="ECO:0000313" key="1">
    <source>
        <dbReference type="EMBL" id="KAK1898760.1"/>
    </source>
</evidence>
<feature type="non-terminal residue" evidence="1">
    <location>
        <position position="104"/>
    </location>
</feature>
<name>A0AAD9FHE2_DISEL</name>
<comment type="caution">
    <text evidence="1">The sequence shown here is derived from an EMBL/GenBank/DDBJ whole genome shotgun (WGS) entry which is preliminary data.</text>
</comment>
<dbReference type="Proteomes" id="UP001228049">
    <property type="component" value="Unassembled WGS sequence"/>
</dbReference>
<keyword evidence="1" id="KW-0436">Ligase</keyword>
<gene>
    <name evidence="1" type="ORF">KUDE01_018284</name>
</gene>
<accession>A0AAD9FHE2</accession>
<evidence type="ECO:0000313" key="2">
    <source>
        <dbReference type="Proteomes" id="UP001228049"/>
    </source>
</evidence>
<reference evidence="1" key="1">
    <citation type="submission" date="2023-04" db="EMBL/GenBank/DDBJ databases">
        <title>Chromosome-level genome of Chaenocephalus aceratus.</title>
        <authorList>
            <person name="Park H."/>
        </authorList>
    </citation>
    <scope>NUCLEOTIDE SEQUENCE</scope>
    <source>
        <strain evidence="1">DE</strain>
        <tissue evidence="1">Muscle</tissue>
    </source>
</reference>
<proteinExistence type="predicted"/>
<dbReference type="AlphaFoldDB" id="A0AAD9FHE2"/>
<sequence>MQRKNAPVFKSFSGFCDLHGFSQLITQPTRVCESTQTTIDLILTSDKSRISGKGFIACGLSDHYMIFCTRKKLKQRAGCHKTVTSRDLKTYSSEAFNLELESLD</sequence>
<organism evidence="1 2">
    <name type="scientific">Dissostichus eleginoides</name>
    <name type="common">Patagonian toothfish</name>
    <name type="synonym">Dissostichus amissus</name>
    <dbReference type="NCBI Taxonomy" id="100907"/>
    <lineage>
        <taxon>Eukaryota</taxon>
        <taxon>Metazoa</taxon>
        <taxon>Chordata</taxon>
        <taxon>Craniata</taxon>
        <taxon>Vertebrata</taxon>
        <taxon>Euteleostomi</taxon>
        <taxon>Actinopterygii</taxon>
        <taxon>Neopterygii</taxon>
        <taxon>Teleostei</taxon>
        <taxon>Neoteleostei</taxon>
        <taxon>Acanthomorphata</taxon>
        <taxon>Eupercaria</taxon>
        <taxon>Perciformes</taxon>
        <taxon>Notothenioidei</taxon>
        <taxon>Nototheniidae</taxon>
        <taxon>Dissostichus</taxon>
    </lineage>
</organism>